<dbReference type="EMBL" id="AZHA01000045">
    <property type="protein sequence ID" value="OAA35113.1"/>
    <property type="molecule type" value="Genomic_DNA"/>
</dbReference>
<dbReference type="InterPro" id="IPR010730">
    <property type="entry name" value="HET"/>
</dbReference>
<accession>A0A166WUH9</accession>
<evidence type="ECO:0000256" key="1">
    <source>
        <dbReference type="SAM" id="MobiDB-lite"/>
    </source>
</evidence>
<dbReference type="PANTHER" id="PTHR33112">
    <property type="entry name" value="DOMAIN PROTEIN, PUTATIVE-RELATED"/>
    <property type="match status" value="1"/>
</dbReference>
<dbReference type="PANTHER" id="PTHR33112:SF12">
    <property type="entry name" value="HETEROKARYON INCOMPATIBILITY DOMAIN-CONTAINING PROTEIN"/>
    <property type="match status" value="1"/>
</dbReference>
<evidence type="ECO:0000313" key="3">
    <source>
        <dbReference type="EMBL" id="OAA35113.1"/>
    </source>
</evidence>
<feature type="domain" description="Heterokaryon incompatibility" evidence="2">
    <location>
        <begin position="232"/>
        <end position="412"/>
    </location>
</feature>
<dbReference type="Proteomes" id="UP000076863">
    <property type="component" value="Unassembled WGS sequence"/>
</dbReference>
<proteinExistence type="predicted"/>
<feature type="compositionally biased region" description="Basic and acidic residues" evidence="1">
    <location>
        <begin position="268"/>
        <end position="284"/>
    </location>
</feature>
<dbReference type="AlphaFoldDB" id="A0A166WUH9"/>
<sequence>MVTQPAPVDRSLTVHREATLRQLAEHTARLLDEALETRRADERAYADLLAASVRRVADRTCWILRSAIHPNEQTRILAAATPWLHEIRVRLEARARSSRTDADHGTTARTTVITEWVFDDAELTRLVLHADHICAETVAIDDARRAQNPAKAPPILYEDKLEDLRDKLMPERCLGPWIKFSSIRQWLDHCDAEHTAHCQLSEQSRAIFAHHPKWLVDTARRCLVEAKPGQRYLALSYVWGPHAAFQTLTSNVEALQRDGALAPSSSLAEREGAGREEEASARKRDNKLAGLEPIARTVADMIEFADRLDEPYLWVDALCIVQDDDAHKQEHLARMGSIYANAYATIVVAHGAAHHGLCGIQHVTPPMQRARGGAPYTPSYVRRPGSLVAAVRQHMDAMQRSAWNSRAWTFQEQIFSRRLIILSDSDVTWECHCNVWLEGVRAVEAQCARNTAVVAEGFSFHMDPTFRDYAAHVQQYNRRRLSYPEDAMDAFGGILTVLQTTFLGGFVCCLPVMFFDTALLWYNEGAVGERVPKRRRHGAGIAPTWAWAAYDGNIAFPDFSAAKEGVRPLVRWKYCRGDVKQWSPVLSLEKQQPEKKFPTAADQQALMTTMSLEDGGPVSAGEPAFPEGTGITYHHVLHARPERAVFNVLEYYGDEGVPLVGASGECVGVLTPCKKLGSHTVDAKTVILCELVAVSESYINGMETYNVLWIEKRGGVYVRKGVGRILKSDWVSQAPQRMDLLLT</sequence>
<feature type="region of interest" description="Disordered" evidence="1">
    <location>
        <begin position="263"/>
        <end position="284"/>
    </location>
</feature>
<evidence type="ECO:0000259" key="2">
    <source>
        <dbReference type="Pfam" id="PF06985"/>
    </source>
</evidence>
<name>A0A166WUH9_9HYPO</name>
<organism evidence="3 4">
    <name type="scientific">Beauveria brongniartii RCEF 3172</name>
    <dbReference type="NCBI Taxonomy" id="1081107"/>
    <lineage>
        <taxon>Eukaryota</taxon>
        <taxon>Fungi</taxon>
        <taxon>Dikarya</taxon>
        <taxon>Ascomycota</taxon>
        <taxon>Pezizomycotina</taxon>
        <taxon>Sordariomycetes</taxon>
        <taxon>Hypocreomycetidae</taxon>
        <taxon>Hypocreales</taxon>
        <taxon>Cordycipitaceae</taxon>
        <taxon>Beauveria</taxon>
        <taxon>Beauveria brongniartii</taxon>
    </lineage>
</organism>
<evidence type="ECO:0000313" key="4">
    <source>
        <dbReference type="Proteomes" id="UP000076863"/>
    </source>
</evidence>
<dbReference type="Pfam" id="PF06985">
    <property type="entry name" value="HET"/>
    <property type="match status" value="1"/>
</dbReference>
<comment type="caution">
    <text evidence="3">The sequence shown here is derived from an EMBL/GenBank/DDBJ whole genome shotgun (WGS) entry which is preliminary data.</text>
</comment>
<reference evidence="3 4" key="1">
    <citation type="journal article" date="2016" name="Genome Biol. Evol.">
        <title>Divergent and convergent evolution of fungal pathogenicity.</title>
        <authorList>
            <person name="Shang Y."/>
            <person name="Xiao G."/>
            <person name="Zheng P."/>
            <person name="Cen K."/>
            <person name="Zhan S."/>
            <person name="Wang C."/>
        </authorList>
    </citation>
    <scope>NUCLEOTIDE SEQUENCE [LARGE SCALE GENOMIC DNA]</scope>
    <source>
        <strain evidence="3 4">RCEF 3172</strain>
    </source>
</reference>
<dbReference type="OrthoDB" id="5135333at2759"/>
<gene>
    <name evidence="3" type="ORF">BBO_08901</name>
</gene>
<protein>
    <submittedName>
        <fullName evidence="3">Heterokaryon incompatibility</fullName>
    </submittedName>
</protein>
<keyword evidence="4" id="KW-1185">Reference proteome</keyword>